<evidence type="ECO:0000256" key="2">
    <source>
        <dbReference type="SAM" id="SignalP"/>
    </source>
</evidence>
<feature type="compositionally biased region" description="Acidic residues" evidence="1">
    <location>
        <begin position="448"/>
        <end position="464"/>
    </location>
</feature>
<dbReference type="AlphaFoldDB" id="A0ABD3R971"/>
<feature type="signal peptide" evidence="2">
    <location>
        <begin position="1"/>
        <end position="20"/>
    </location>
</feature>
<evidence type="ECO:0000313" key="3">
    <source>
        <dbReference type="EMBL" id="KAL3809493.1"/>
    </source>
</evidence>
<feature type="chain" id="PRO_5044791870" evidence="2">
    <location>
        <begin position="21"/>
        <end position="493"/>
    </location>
</feature>
<proteinExistence type="predicted"/>
<organism evidence="3 4">
    <name type="scientific">Cyclostephanos tholiformis</name>
    <dbReference type="NCBI Taxonomy" id="382380"/>
    <lineage>
        <taxon>Eukaryota</taxon>
        <taxon>Sar</taxon>
        <taxon>Stramenopiles</taxon>
        <taxon>Ochrophyta</taxon>
        <taxon>Bacillariophyta</taxon>
        <taxon>Coscinodiscophyceae</taxon>
        <taxon>Thalassiosirophycidae</taxon>
        <taxon>Stephanodiscales</taxon>
        <taxon>Stephanodiscaceae</taxon>
        <taxon>Cyclostephanos</taxon>
    </lineage>
</organism>
<feature type="region of interest" description="Disordered" evidence="1">
    <location>
        <begin position="101"/>
        <end position="135"/>
    </location>
</feature>
<dbReference type="EMBL" id="JALLPB020000401">
    <property type="protein sequence ID" value="KAL3809493.1"/>
    <property type="molecule type" value="Genomic_DNA"/>
</dbReference>
<reference evidence="3 4" key="1">
    <citation type="submission" date="2024-10" db="EMBL/GenBank/DDBJ databases">
        <title>Updated reference genomes for cyclostephanoid diatoms.</title>
        <authorList>
            <person name="Roberts W.R."/>
            <person name="Alverson A.J."/>
        </authorList>
    </citation>
    <scope>NUCLEOTIDE SEQUENCE [LARGE SCALE GENOMIC DNA]</scope>
    <source>
        <strain evidence="3 4">AJA228-03</strain>
    </source>
</reference>
<accession>A0ABD3R971</accession>
<feature type="compositionally biased region" description="Basic and acidic residues" evidence="1">
    <location>
        <begin position="119"/>
        <end position="130"/>
    </location>
</feature>
<sequence length="493" mass="52665">MKVLLPIVLSIAISGGSSRASFVASPLSTMPISSAASVHHRRGGSSGRGPKSAASDDDDDSPTSSSPFVSSDLKSLLPTPKKRTLRLDKFGRRVHDLTDDGTAKYSMKGVGGGNEEGEDGSRPKSAKEMAAEASSADFHLPASTMTTGADLKALLPSRATRKLSSSSSSSPGPSLSQILDMINDGTTTTIASAAAAARAKSDKERAADASKAQFVLPQFSSSKSGGSDLKALLPRQNTRFMKLDKFGRRVQRMEDDGTVNMMKEPSPSPLRPTAASDASSVSAEAIVDLDDGWDGGKNNYGSLKDLAPTRRETWTRLDFKGASIVDDRRTKRGVVNVGGSVNEAGGGNLRALLPKRPTWTKLDFKGGSVEDERRTRRKPPGGASGIVEGGYSNLKTLLPERTITWKKNQVLRSGSAAVVSSNARGLREERLPDIKYKLTDGASSGSDDMYDEEVDGEDEDEEEGGVGRKDEVKPYTNLKDLLPERKTTWRTVR</sequence>
<evidence type="ECO:0000313" key="4">
    <source>
        <dbReference type="Proteomes" id="UP001530377"/>
    </source>
</evidence>
<protein>
    <submittedName>
        <fullName evidence="3">Uncharacterized protein</fullName>
    </submittedName>
</protein>
<feature type="region of interest" description="Disordered" evidence="1">
    <location>
        <begin position="34"/>
        <end position="88"/>
    </location>
</feature>
<feature type="compositionally biased region" description="Low complexity" evidence="1">
    <location>
        <begin position="62"/>
        <end position="72"/>
    </location>
</feature>
<name>A0ABD3R971_9STRA</name>
<feature type="region of interest" description="Disordered" evidence="1">
    <location>
        <begin position="259"/>
        <end position="278"/>
    </location>
</feature>
<feature type="region of interest" description="Disordered" evidence="1">
    <location>
        <begin position="437"/>
        <end position="479"/>
    </location>
</feature>
<evidence type="ECO:0000256" key="1">
    <source>
        <dbReference type="SAM" id="MobiDB-lite"/>
    </source>
</evidence>
<feature type="region of interest" description="Disordered" evidence="1">
    <location>
        <begin position="367"/>
        <end position="388"/>
    </location>
</feature>
<dbReference type="Proteomes" id="UP001530377">
    <property type="component" value="Unassembled WGS sequence"/>
</dbReference>
<keyword evidence="2" id="KW-0732">Signal</keyword>
<comment type="caution">
    <text evidence="3">The sequence shown here is derived from an EMBL/GenBank/DDBJ whole genome shotgun (WGS) entry which is preliminary data.</text>
</comment>
<gene>
    <name evidence="3" type="ORF">ACHAXA_007964</name>
</gene>
<keyword evidence="4" id="KW-1185">Reference proteome</keyword>